<evidence type="ECO:0000259" key="4">
    <source>
        <dbReference type="PROSITE" id="PS01124"/>
    </source>
</evidence>
<dbReference type="Pfam" id="PF12833">
    <property type="entry name" value="HTH_18"/>
    <property type="match status" value="1"/>
</dbReference>
<dbReference type="Gene3D" id="1.10.10.60">
    <property type="entry name" value="Homeodomain-like"/>
    <property type="match status" value="2"/>
</dbReference>
<keyword evidence="2" id="KW-0238">DNA-binding</keyword>
<accession>A0A7X8TUE2</accession>
<dbReference type="PANTHER" id="PTHR46796:SF6">
    <property type="entry name" value="ARAC SUBFAMILY"/>
    <property type="match status" value="1"/>
</dbReference>
<organism evidence="5 6">
    <name type="scientific">Vibrio agarilyticus</name>
    <dbReference type="NCBI Taxonomy" id="2726741"/>
    <lineage>
        <taxon>Bacteria</taxon>
        <taxon>Pseudomonadati</taxon>
        <taxon>Pseudomonadota</taxon>
        <taxon>Gammaproteobacteria</taxon>
        <taxon>Vibrionales</taxon>
        <taxon>Vibrionaceae</taxon>
        <taxon>Vibrio</taxon>
    </lineage>
</organism>
<dbReference type="PRINTS" id="PR00032">
    <property type="entry name" value="HTHARAC"/>
</dbReference>
<dbReference type="GO" id="GO:0003700">
    <property type="term" value="F:DNA-binding transcription factor activity"/>
    <property type="evidence" value="ECO:0007669"/>
    <property type="project" value="InterPro"/>
</dbReference>
<dbReference type="SMART" id="SM00342">
    <property type="entry name" value="HTH_ARAC"/>
    <property type="match status" value="1"/>
</dbReference>
<dbReference type="InterPro" id="IPR020449">
    <property type="entry name" value="Tscrpt_reg_AraC-type_HTH"/>
</dbReference>
<protein>
    <submittedName>
        <fullName evidence="5">Helix-turn-helix transcriptional regulator</fullName>
    </submittedName>
</protein>
<dbReference type="SUPFAM" id="SSF46689">
    <property type="entry name" value="Homeodomain-like"/>
    <property type="match status" value="2"/>
</dbReference>
<keyword evidence="3" id="KW-0804">Transcription</keyword>
<dbReference type="InterPro" id="IPR018062">
    <property type="entry name" value="HTH_AraC-typ_CS"/>
</dbReference>
<dbReference type="PROSITE" id="PS01124">
    <property type="entry name" value="HTH_ARAC_FAMILY_2"/>
    <property type="match status" value="1"/>
</dbReference>
<reference evidence="5 6" key="1">
    <citation type="submission" date="2020-04" db="EMBL/GenBank/DDBJ databases">
        <title>Vibrio sp. SM6, a novel species isolated from seawater.</title>
        <authorList>
            <person name="Wang X."/>
        </authorList>
    </citation>
    <scope>NUCLEOTIDE SEQUENCE [LARGE SCALE GENOMIC DNA]</scope>
    <source>
        <strain evidence="5 6">SM6</strain>
    </source>
</reference>
<keyword evidence="1" id="KW-0805">Transcription regulation</keyword>
<evidence type="ECO:0000313" key="6">
    <source>
        <dbReference type="Proteomes" id="UP000535589"/>
    </source>
</evidence>
<dbReference type="PROSITE" id="PS00041">
    <property type="entry name" value="HTH_ARAC_FAMILY_1"/>
    <property type="match status" value="1"/>
</dbReference>
<keyword evidence="6" id="KW-1185">Reference proteome</keyword>
<dbReference type="InterPro" id="IPR018060">
    <property type="entry name" value="HTH_AraC"/>
</dbReference>
<evidence type="ECO:0000256" key="3">
    <source>
        <dbReference type="ARBA" id="ARBA00023163"/>
    </source>
</evidence>
<name>A0A7X8TUE2_9VIBR</name>
<dbReference type="InterPro" id="IPR009057">
    <property type="entry name" value="Homeodomain-like_sf"/>
</dbReference>
<dbReference type="Proteomes" id="UP000535589">
    <property type="component" value="Unassembled WGS sequence"/>
</dbReference>
<comment type="caution">
    <text evidence="5">The sequence shown here is derived from an EMBL/GenBank/DDBJ whole genome shotgun (WGS) entry which is preliminary data.</text>
</comment>
<sequence length="295" mass="33546">MAPMKNVSQSTSVYSVLSNNTATLHRDLWLDNGLGTAMWSNCHGQAKYDKPSHHTLSFYLNGGHQTRRVLRSGHLHGGSDKLCIMPQGHQSHWTFNDQFQFLHCYFTQAHLDTFSEQVFDKDGRNIELIEQTFVADPFIQQLVRSTILPMDWLCATDTLMVAHAQQLLLLHLLKHHCHTNARKNVLTTGGLSPTHRRRVIEFIAANLSQPISLSNLAAIVQLSEFHFARMFKTSFGCSAYQYVLDARIALAKELLHQNKLSLITIADMCGFSSQQHFSTQFRKRVGVTPRQFQRG</sequence>
<feature type="domain" description="HTH araC/xylS-type" evidence="4">
    <location>
        <begin position="197"/>
        <end position="295"/>
    </location>
</feature>
<dbReference type="PANTHER" id="PTHR46796">
    <property type="entry name" value="HTH-TYPE TRANSCRIPTIONAL ACTIVATOR RHAS-RELATED"/>
    <property type="match status" value="1"/>
</dbReference>
<dbReference type="InterPro" id="IPR050204">
    <property type="entry name" value="AraC_XylS_family_regulators"/>
</dbReference>
<gene>
    <name evidence="5" type="ORF">HGP28_18265</name>
</gene>
<dbReference type="AlphaFoldDB" id="A0A7X8TUE2"/>
<evidence type="ECO:0000256" key="2">
    <source>
        <dbReference type="ARBA" id="ARBA00023125"/>
    </source>
</evidence>
<dbReference type="GO" id="GO:0043565">
    <property type="term" value="F:sequence-specific DNA binding"/>
    <property type="evidence" value="ECO:0007669"/>
    <property type="project" value="InterPro"/>
</dbReference>
<evidence type="ECO:0000313" key="5">
    <source>
        <dbReference type="EMBL" id="NLS14806.1"/>
    </source>
</evidence>
<dbReference type="EMBL" id="JABAIK010000030">
    <property type="protein sequence ID" value="NLS14806.1"/>
    <property type="molecule type" value="Genomic_DNA"/>
</dbReference>
<evidence type="ECO:0000256" key="1">
    <source>
        <dbReference type="ARBA" id="ARBA00023015"/>
    </source>
</evidence>
<proteinExistence type="predicted"/>